<evidence type="ECO:0000259" key="1">
    <source>
        <dbReference type="Pfam" id="PF16472"/>
    </source>
</evidence>
<evidence type="ECO:0000313" key="3">
    <source>
        <dbReference type="Proteomes" id="UP000287872"/>
    </source>
</evidence>
<evidence type="ECO:0000313" key="2">
    <source>
        <dbReference type="EMBL" id="GCD12144.1"/>
    </source>
</evidence>
<protein>
    <recommendedName>
        <fullName evidence="1">Prolow-density lipoprotein receptor-related protein 1-like beta-propeller domain-containing protein</fullName>
    </recommendedName>
</protein>
<reference evidence="2 3" key="1">
    <citation type="submission" date="2018-11" db="EMBL/GenBank/DDBJ databases">
        <title>Genome sequencing and assembly of Clostridium tagluense strain A121.</title>
        <authorList>
            <person name="Murakami T."/>
            <person name="Segawa T."/>
            <person name="Shcherbakova V.A."/>
            <person name="Mori H."/>
            <person name="Yoshimura Y."/>
        </authorList>
    </citation>
    <scope>NUCLEOTIDE SEQUENCE [LARGE SCALE GENOMIC DNA]</scope>
    <source>
        <strain evidence="2 3">A121</strain>
    </source>
</reference>
<gene>
    <name evidence="2" type="ORF">Ctaglu_37670</name>
</gene>
<dbReference type="Pfam" id="PF16472">
    <property type="entry name" value="DUF5050"/>
    <property type="match status" value="1"/>
</dbReference>
<sequence>MYKVNIENFEIKVLEDCFASNIHSIDDFIYYLSFKKDEDILCRINKDGTDRQVIV</sequence>
<proteinExistence type="predicted"/>
<comment type="caution">
    <text evidence="2">The sequence shown here is derived from an EMBL/GenBank/DDBJ whole genome shotgun (WGS) entry which is preliminary data.</text>
</comment>
<dbReference type="AlphaFoldDB" id="A0A401URJ0"/>
<dbReference type="InterPro" id="IPR032485">
    <property type="entry name" value="LRP1-like_beta_prop"/>
</dbReference>
<dbReference type="EMBL" id="BHYK01000027">
    <property type="protein sequence ID" value="GCD12144.1"/>
    <property type="molecule type" value="Genomic_DNA"/>
</dbReference>
<keyword evidence="3" id="KW-1185">Reference proteome</keyword>
<accession>A0A401URJ0</accession>
<dbReference type="Proteomes" id="UP000287872">
    <property type="component" value="Unassembled WGS sequence"/>
</dbReference>
<feature type="domain" description="Prolow-density lipoprotein receptor-related protein 1-like beta-propeller" evidence="1">
    <location>
        <begin position="1"/>
        <end position="54"/>
    </location>
</feature>
<name>A0A401URJ0_9CLOT</name>
<organism evidence="2 3">
    <name type="scientific">Clostridium tagluense</name>
    <dbReference type="NCBI Taxonomy" id="360422"/>
    <lineage>
        <taxon>Bacteria</taxon>
        <taxon>Bacillati</taxon>
        <taxon>Bacillota</taxon>
        <taxon>Clostridia</taxon>
        <taxon>Eubacteriales</taxon>
        <taxon>Clostridiaceae</taxon>
        <taxon>Clostridium</taxon>
    </lineage>
</organism>